<evidence type="ECO:0000313" key="2">
    <source>
        <dbReference type="Proteomes" id="UP000000311"/>
    </source>
</evidence>
<feature type="non-terminal residue" evidence="1">
    <location>
        <position position="65"/>
    </location>
</feature>
<gene>
    <name evidence="1" type="ORF">EAG_01842</name>
</gene>
<dbReference type="InParanoid" id="E1ZW40"/>
<name>E1ZW40_CAMFO</name>
<proteinExistence type="predicted"/>
<sequence>IIREYPNVINKQHPIERLLILALSRVSSSIFDNVLHMFEQTPLQNHRTNLIKLVIHTYLELRLHY</sequence>
<dbReference type="Proteomes" id="UP000000311">
    <property type="component" value="Unassembled WGS sequence"/>
</dbReference>
<accession>E1ZW40</accession>
<evidence type="ECO:0000313" key="1">
    <source>
        <dbReference type="EMBL" id="EFN74601.1"/>
    </source>
</evidence>
<dbReference type="AlphaFoldDB" id="E1ZW40"/>
<feature type="non-terminal residue" evidence="1">
    <location>
        <position position="1"/>
    </location>
</feature>
<dbReference type="EMBL" id="GL434770">
    <property type="protein sequence ID" value="EFN74601.1"/>
    <property type="molecule type" value="Genomic_DNA"/>
</dbReference>
<keyword evidence="2" id="KW-1185">Reference proteome</keyword>
<reference evidence="1 2" key="1">
    <citation type="journal article" date="2010" name="Science">
        <title>Genomic comparison of the ants Camponotus floridanus and Harpegnathos saltator.</title>
        <authorList>
            <person name="Bonasio R."/>
            <person name="Zhang G."/>
            <person name="Ye C."/>
            <person name="Mutti N.S."/>
            <person name="Fang X."/>
            <person name="Qin N."/>
            <person name="Donahue G."/>
            <person name="Yang P."/>
            <person name="Li Q."/>
            <person name="Li C."/>
            <person name="Zhang P."/>
            <person name="Huang Z."/>
            <person name="Berger S.L."/>
            <person name="Reinberg D."/>
            <person name="Wang J."/>
            <person name="Liebig J."/>
        </authorList>
    </citation>
    <scope>NUCLEOTIDE SEQUENCE [LARGE SCALE GENOMIC DNA]</scope>
    <source>
        <strain evidence="2">C129</strain>
    </source>
</reference>
<protein>
    <submittedName>
        <fullName evidence="1">Uncharacterized protein</fullName>
    </submittedName>
</protein>
<organism evidence="2">
    <name type="scientific">Camponotus floridanus</name>
    <name type="common">Florida carpenter ant</name>
    <dbReference type="NCBI Taxonomy" id="104421"/>
    <lineage>
        <taxon>Eukaryota</taxon>
        <taxon>Metazoa</taxon>
        <taxon>Ecdysozoa</taxon>
        <taxon>Arthropoda</taxon>
        <taxon>Hexapoda</taxon>
        <taxon>Insecta</taxon>
        <taxon>Pterygota</taxon>
        <taxon>Neoptera</taxon>
        <taxon>Endopterygota</taxon>
        <taxon>Hymenoptera</taxon>
        <taxon>Apocrita</taxon>
        <taxon>Aculeata</taxon>
        <taxon>Formicoidea</taxon>
        <taxon>Formicidae</taxon>
        <taxon>Formicinae</taxon>
        <taxon>Camponotus</taxon>
    </lineage>
</organism>